<feature type="transmembrane region" description="Helical" evidence="1">
    <location>
        <begin position="130"/>
        <end position="147"/>
    </location>
</feature>
<feature type="transmembrane region" description="Helical" evidence="1">
    <location>
        <begin position="42"/>
        <end position="61"/>
    </location>
</feature>
<dbReference type="GO" id="GO:0016020">
    <property type="term" value="C:membrane"/>
    <property type="evidence" value="ECO:0007669"/>
    <property type="project" value="InterPro"/>
</dbReference>
<feature type="transmembrane region" description="Helical" evidence="1">
    <location>
        <begin position="73"/>
        <end position="93"/>
    </location>
</feature>
<evidence type="ECO:0000259" key="2">
    <source>
        <dbReference type="Pfam" id="PF00892"/>
    </source>
</evidence>
<feature type="domain" description="EamA" evidence="2">
    <location>
        <begin position="155"/>
        <end position="283"/>
    </location>
</feature>
<gene>
    <name evidence="3" type="ORF">XM47_16285</name>
</gene>
<keyword evidence="4" id="KW-1185">Reference proteome</keyword>
<keyword evidence="1" id="KW-0812">Transmembrane</keyword>
<comment type="caution">
    <text evidence="3">The sequence shown here is derived from an EMBL/GenBank/DDBJ whole genome shotgun (WGS) entry which is preliminary data.</text>
</comment>
<keyword evidence="1" id="KW-0472">Membrane</keyword>
<reference evidence="3 4" key="1">
    <citation type="submission" date="2015-04" db="EMBL/GenBank/DDBJ databases">
        <title>Draft Genome Sequence of the Novel Agar-Digesting Marine Bacterium Q1.</title>
        <authorList>
            <person name="Li Y."/>
            <person name="Li D."/>
            <person name="Chen G."/>
            <person name="Du Z."/>
        </authorList>
    </citation>
    <scope>NUCLEOTIDE SEQUENCE [LARGE SCALE GENOMIC DNA]</scope>
    <source>
        <strain evidence="3 4">Q1</strain>
    </source>
</reference>
<dbReference type="Pfam" id="PF00892">
    <property type="entry name" value="EamA"/>
    <property type="match status" value="2"/>
</dbReference>
<sequence>MPNHISTQAEQKMALLQVHLGVLLLGGTAQFSKLIPLSGAEISFGRAVVAAIVLLMIVKMTEGNLKLKNARDYRNSIILGVLMALHWVTYFFAMQMSTIATGMIALYTYPVLIVLFEPLLNKQKPELKDLLTAGLVMTGIVLLVPDLDLESDFTIGILLGVLSAVFFAARNVMNRRVFSHYSGTKNMMYQSIVIAAVLLPFEIDGYTQGLDSSTWLWLLVLGAFFTALPHSLVVNGLRHIKAKTMSLVSCLSPCYGTAFAVYFWAEYPNTQTLIGGALVVSAAVYETLTAHKS</sequence>
<dbReference type="PANTHER" id="PTHR22911:SF79">
    <property type="entry name" value="MOBA-LIKE NTP TRANSFERASE DOMAIN-CONTAINING PROTEIN"/>
    <property type="match status" value="1"/>
</dbReference>
<dbReference type="SUPFAM" id="SSF103481">
    <property type="entry name" value="Multidrug resistance efflux transporter EmrE"/>
    <property type="match status" value="2"/>
</dbReference>
<protein>
    <submittedName>
        <fullName evidence="3">Permease</fullName>
    </submittedName>
</protein>
<organism evidence="3 4">
    <name type="scientific">Catenovulum maritimum</name>
    <dbReference type="NCBI Taxonomy" id="1513271"/>
    <lineage>
        <taxon>Bacteria</taxon>
        <taxon>Pseudomonadati</taxon>
        <taxon>Pseudomonadota</taxon>
        <taxon>Gammaproteobacteria</taxon>
        <taxon>Alteromonadales</taxon>
        <taxon>Alteromonadaceae</taxon>
        <taxon>Catenovulum</taxon>
    </lineage>
</organism>
<dbReference type="PANTHER" id="PTHR22911">
    <property type="entry name" value="ACYL-MALONYL CONDENSING ENZYME-RELATED"/>
    <property type="match status" value="1"/>
</dbReference>
<evidence type="ECO:0000313" key="4">
    <source>
        <dbReference type="Proteomes" id="UP000037600"/>
    </source>
</evidence>
<dbReference type="OrthoDB" id="9150437at2"/>
<keyword evidence="1" id="KW-1133">Transmembrane helix</keyword>
<dbReference type="EMBL" id="LAZL01000032">
    <property type="protein sequence ID" value="KMT64068.1"/>
    <property type="molecule type" value="Genomic_DNA"/>
</dbReference>
<evidence type="ECO:0000313" key="3">
    <source>
        <dbReference type="EMBL" id="KMT64068.1"/>
    </source>
</evidence>
<feature type="transmembrane region" description="Helical" evidence="1">
    <location>
        <begin position="99"/>
        <end position="118"/>
    </location>
</feature>
<dbReference type="InterPro" id="IPR037185">
    <property type="entry name" value="EmrE-like"/>
</dbReference>
<dbReference type="AlphaFoldDB" id="A0A0J8GTQ2"/>
<accession>A0A0J8GTQ2</accession>
<dbReference type="Proteomes" id="UP000037600">
    <property type="component" value="Unassembled WGS sequence"/>
</dbReference>
<dbReference type="InterPro" id="IPR000620">
    <property type="entry name" value="EamA_dom"/>
</dbReference>
<feature type="domain" description="EamA" evidence="2">
    <location>
        <begin position="14"/>
        <end position="143"/>
    </location>
</feature>
<feature type="transmembrane region" description="Helical" evidence="1">
    <location>
        <begin position="215"/>
        <end position="234"/>
    </location>
</feature>
<feature type="transmembrane region" description="Helical" evidence="1">
    <location>
        <begin position="153"/>
        <end position="173"/>
    </location>
</feature>
<feature type="transmembrane region" description="Helical" evidence="1">
    <location>
        <begin position="185"/>
        <end position="203"/>
    </location>
</feature>
<proteinExistence type="predicted"/>
<evidence type="ECO:0000256" key="1">
    <source>
        <dbReference type="SAM" id="Phobius"/>
    </source>
</evidence>
<dbReference type="RefSeq" id="WP_048694909.1">
    <property type="nucleotide sequence ID" value="NZ_KQ130504.1"/>
</dbReference>
<dbReference type="STRING" id="1513271.XM47_16285"/>
<name>A0A0J8GTQ2_9ALTE</name>